<evidence type="ECO:0000256" key="1">
    <source>
        <dbReference type="ARBA" id="ARBA00022490"/>
    </source>
</evidence>
<comment type="caution">
    <text evidence="6">Lacks conserved residue(s) required for the propagation of feature annotation.</text>
</comment>
<accession>A0A7G7CPZ5</accession>
<dbReference type="InterPro" id="IPR000085">
    <property type="entry name" value="RuvA"/>
</dbReference>
<dbReference type="NCBIfam" id="TIGR00084">
    <property type="entry name" value="ruvA"/>
    <property type="match status" value="1"/>
</dbReference>
<dbReference type="InterPro" id="IPR010994">
    <property type="entry name" value="RuvA_2-like"/>
</dbReference>
<dbReference type="GO" id="GO:0000400">
    <property type="term" value="F:four-way junction DNA binding"/>
    <property type="evidence" value="ECO:0007669"/>
    <property type="project" value="UniProtKB-UniRule"/>
</dbReference>
<name>A0A7G7CPZ5_9CORY</name>
<proteinExistence type="inferred from homology"/>
<dbReference type="AlphaFoldDB" id="A0A7G7CPZ5"/>
<dbReference type="GO" id="GO:0006281">
    <property type="term" value="P:DNA repair"/>
    <property type="evidence" value="ECO:0007669"/>
    <property type="project" value="UniProtKB-UniRule"/>
</dbReference>
<dbReference type="Gene3D" id="2.40.50.140">
    <property type="entry name" value="Nucleic acid-binding proteins"/>
    <property type="match status" value="1"/>
</dbReference>
<dbReference type="GO" id="GO:0048476">
    <property type="term" value="C:Holliday junction resolvase complex"/>
    <property type="evidence" value="ECO:0007669"/>
    <property type="project" value="UniProtKB-UniRule"/>
</dbReference>
<dbReference type="SUPFAM" id="SSF50249">
    <property type="entry name" value="Nucleic acid-binding proteins"/>
    <property type="match status" value="1"/>
</dbReference>
<dbReference type="InterPro" id="IPR012340">
    <property type="entry name" value="NA-bd_OB-fold"/>
</dbReference>
<dbReference type="InterPro" id="IPR036267">
    <property type="entry name" value="RuvA_C_sf"/>
</dbReference>
<dbReference type="Pfam" id="PF14520">
    <property type="entry name" value="HHH_5"/>
    <property type="match status" value="1"/>
</dbReference>
<comment type="similarity">
    <text evidence="6">Belongs to the RuvA family.</text>
</comment>
<feature type="region of interest" description="Domain III" evidence="6">
    <location>
        <begin position="155"/>
        <end position="211"/>
    </location>
</feature>
<evidence type="ECO:0000256" key="4">
    <source>
        <dbReference type="ARBA" id="ARBA00023172"/>
    </source>
</evidence>
<keyword evidence="5 6" id="KW-0234">DNA repair</keyword>
<dbReference type="HAMAP" id="MF_00031">
    <property type="entry name" value="DNA_HJ_migration_RuvA"/>
    <property type="match status" value="1"/>
</dbReference>
<dbReference type="Gene3D" id="1.10.8.10">
    <property type="entry name" value="DNA helicase RuvA subunit, C-terminal domain"/>
    <property type="match status" value="1"/>
</dbReference>
<dbReference type="SUPFAM" id="SSF46929">
    <property type="entry name" value="DNA helicase RuvA subunit, C-terminal domain"/>
    <property type="match status" value="1"/>
</dbReference>
<dbReference type="EMBL" id="CP059404">
    <property type="protein sequence ID" value="QNE89661.1"/>
    <property type="molecule type" value="Genomic_DNA"/>
</dbReference>
<keyword evidence="4 6" id="KW-0233">DNA recombination</keyword>
<dbReference type="InterPro" id="IPR013849">
    <property type="entry name" value="DNA_helicase_Holl-junc_RuvA_I"/>
</dbReference>
<dbReference type="GO" id="GO:0006310">
    <property type="term" value="P:DNA recombination"/>
    <property type="evidence" value="ECO:0007669"/>
    <property type="project" value="UniProtKB-UniRule"/>
</dbReference>
<keyword evidence="9" id="KW-1185">Reference proteome</keyword>
<feature type="domain" description="Helix-hairpin-helix DNA-binding motif class 1" evidence="7">
    <location>
        <begin position="72"/>
        <end position="91"/>
    </location>
</feature>
<dbReference type="KEGG" id="cik:H0194_00905"/>
<dbReference type="RefSeq" id="WP_185176035.1">
    <property type="nucleotide sequence ID" value="NZ_CP059404.1"/>
</dbReference>
<keyword evidence="3 6" id="KW-0238">DNA-binding</keyword>
<dbReference type="GO" id="GO:0009378">
    <property type="term" value="F:four-way junction helicase activity"/>
    <property type="evidence" value="ECO:0007669"/>
    <property type="project" value="InterPro"/>
</dbReference>
<keyword evidence="2 6" id="KW-0227">DNA damage</keyword>
<protein>
    <recommendedName>
        <fullName evidence="6">Holliday junction branch migration complex subunit RuvA</fullName>
    </recommendedName>
</protein>
<evidence type="ECO:0000256" key="2">
    <source>
        <dbReference type="ARBA" id="ARBA00022763"/>
    </source>
</evidence>
<comment type="subcellular location">
    <subcellularLocation>
        <location evidence="6">Cytoplasm</location>
    </subcellularLocation>
</comment>
<dbReference type="Pfam" id="PF01330">
    <property type="entry name" value="RuvA_N"/>
    <property type="match status" value="1"/>
</dbReference>
<evidence type="ECO:0000259" key="7">
    <source>
        <dbReference type="SMART" id="SM00278"/>
    </source>
</evidence>
<reference evidence="8 9" key="1">
    <citation type="submission" date="2020-07" db="EMBL/GenBank/DDBJ databases">
        <title>Complete genome and description of Corynebacterium incognita strain Marseille-Q3630 sp. nov.</title>
        <authorList>
            <person name="Boxberger M."/>
        </authorList>
    </citation>
    <scope>NUCLEOTIDE SEQUENCE [LARGE SCALE GENOMIC DNA]</scope>
    <source>
        <strain evidence="8 9">Marseille-Q3630</strain>
    </source>
</reference>
<evidence type="ECO:0000256" key="6">
    <source>
        <dbReference type="HAMAP-Rule" id="MF_00031"/>
    </source>
</evidence>
<dbReference type="SMART" id="SM00278">
    <property type="entry name" value="HhH1"/>
    <property type="match status" value="2"/>
</dbReference>
<gene>
    <name evidence="6 8" type="primary">ruvA</name>
    <name evidence="8" type="ORF">H0194_00905</name>
</gene>
<feature type="domain" description="Helix-hairpin-helix DNA-binding motif class 1" evidence="7">
    <location>
        <begin position="107"/>
        <end position="126"/>
    </location>
</feature>
<sequence length="211" mass="22009">MISSLRGTVLDIGLDYAVIECAGVGYLVNAAPSALNTLVRGEESTLLTSLAVKEDSMTLYGFASSEHRDMFHILQGVSGMGPKLAMGVLSTLEPGDIARALRTEDQKTLLQVSGVGKRMAQRLIVELKDKVDGLGIADVEGSAGDAGGAAGGAGEHQDVADRAVEALEGLGLPEKETRSVVNEVITRTESEGKTLELSQVLSATLSQLGTR</sequence>
<dbReference type="GO" id="GO:0005524">
    <property type="term" value="F:ATP binding"/>
    <property type="evidence" value="ECO:0007669"/>
    <property type="project" value="InterPro"/>
</dbReference>
<comment type="subunit">
    <text evidence="6">Homotetramer. Forms an RuvA(8)-RuvB(12)-Holliday junction (HJ) complex. HJ DNA is sandwiched between 2 RuvA tetramers; dsDNA enters through RuvA and exits via RuvB. An RuvB hexamer assembles on each DNA strand where it exits the tetramer. Each RuvB hexamer is contacted by two RuvA subunits (via domain III) on 2 adjacent RuvB subunits; this complex drives branch migration. In the full resolvosome a probable DNA-RuvA(4)-RuvB(12)-RuvC(2) complex forms which resolves the HJ.</text>
</comment>
<dbReference type="GO" id="GO:0005737">
    <property type="term" value="C:cytoplasm"/>
    <property type="evidence" value="ECO:0007669"/>
    <property type="project" value="UniProtKB-SubCell"/>
</dbReference>
<organism evidence="8 9">
    <name type="scientific">Corynebacterium incognita</name>
    <dbReference type="NCBI Taxonomy" id="2754725"/>
    <lineage>
        <taxon>Bacteria</taxon>
        <taxon>Bacillati</taxon>
        <taxon>Actinomycetota</taxon>
        <taxon>Actinomycetes</taxon>
        <taxon>Mycobacteriales</taxon>
        <taxon>Corynebacteriaceae</taxon>
        <taxon>Corynebacterium</taxon>
    </lineage>
</organism>
<dbReference type="Gene3D" id="1.10.150.20">
    <property type="entry name" value="5' to 3' exonuclease, C-terminal subdomain"/>
    <property type="match status" value="1"/>
</dbReference>
<evidence type="ECO:0000256" key="5">
    <source>
        <dbReference type="ARBA" id="ARBA00023204"/>
    </source>
</evidence>
<comment type="domain">
    <text evidence="6">Has three domains with a flexible linker between the domains II and III and assumes an 'L' shape. Domain III is highly mobile and contacts RuvB.</text>
</comment>
<comment type="function">
    <text evidence="6">The RuvA-RuvB-RuvC complex processes Holliday junction (HJ) DNA during genetic recombination and DNA repair, while the RuvA-RuvB complex plays an important role in the rescue of blocked DNA replication forks via replication fork reversal (RFR). RuvA specifically binds to HJ cruciform DNA, conferring on it an open structure. The RuvB hexamer acts as an ATP-dependent pump, pulling dsDNA into and through the RuvAB complex. HJ branch migration allows RuvC to scan DNA until it finds its consensus sequence, where it cleaves and resolves the cruciform DNA.</text>
</comment>
<evidence type="ECO:0000313" key="8">
    <source>
        <dbReference type="EMBL" id="QNE89661.1"/>
    </source>
</evidence>
<dbReference type="Proteomes" id="UP000515743">
    <property type="component" value="Chromosome"/>
</dbReference>
<keyword evidence="1 6" id="KW-0963">Cytoplasm</keyword>
<dbReference type="SUPFAM" id="SSF47781">
    <property type="entry name" value="RuvA domain 2-like"/>
    <property type="match status" value="1"/>
</dbReference>
<evidence type="ECO:0000313" key="9">
    <source>
        <dbReference type="Proteomes" id="UP000515743"/>
    </source>
</evidence>
<dbReference type="InterPro" id="IPR003583">
    <property type="entry name" value="Hlx-hairpin-Hlx_DNA-bd_motif"/>
</dbReference>
<evidence type="ECO:0000256" key="3">
    <source>
        <dbReference type="ARBA" id="ARBA00023125"/>
    </source>
</evidence>